<accession>A0A6C0EZT0</accession>
<name>A0A6C0EZT0_9ZZZZ</name>
<feature type="region of interest" description="Disordered" evidence="1">
    <location>
        <begin position="1"/>
        <end position="23"/>
    </location>
</feature>
<feature type="region of interest" description="Disordered" evidence="1">
    <location>
        <begin position="38"/>
        <end position="62"/>
    </location>
</feature>
<feature type="compositionally biased region" description="Basic and acidic residues" evidence="1">
    <location>
        <begin position="49"/>
        <end position="62"/>
    </location>
</feature>
<protein>
    <submittedName>
        <fullName evidence="2">Uncharacterized protein</fullName>
    </submittedName>
</protein>
<proteinExistence type="predicted"/>
<dbReference type="AlphaFoldDB" id="A0A6C0EZT0"/>
<evidence type="ECO:0000256" key="1">
    <source>
        <dbReference type="SAM" id="MobiDB-lite"/>
    </source>
</evidence>
<sequence length="204" mass="24253">MQTTVKSGVGKSSGIKRRNKKEASEWFQNLSDIEKLLVKQEANTSSSSSEERKTKKEMHERERELLLKRRSEHEARMKAQLQSKAKITQQIQKCKDMRSRLIPFQMRLEQMRLHESHNYYPYTRSAHFYFKLGILECSISNELRLIQNEEKVLFDMQHKHHCIKKSITTIIEKTKTSSFSRFSKLYTRVQTKNHVDDIYNLVTV</sequence>
<organism evidence="2">
    <name type="scientific">viral metagenome</name>
    <dbReference type="NCBI Taxonomy" id="1070528"/>
    <lineage>
        <taxon>unclassified sequences</taxon>
        <taxon>metagenomes</taxon>
        <taxon>organismal metagenomes</taxon>
    </lineage>
</organism>
<dbReference type="EMBL" id="MN739006">
    <property type="protein sequence ID" value="QHT34716.1"/>
    <property type="molecule type" value="Genomic_DNA"/>
</dbReference>
<reference evidence="2" key="1">
    <citation type="journal article" date="2020" name="Nature">
        <title>Giant virus diversity and host interactions through global metagenomics.</title>
        <authorList>
            <person name="Schulz F."/>
            <person name="Roux S."/>
            <person name="Paez-Espino D."/>
            <person name="Jungbluth S."/>
            <person name="Walsh D.A."/>
            <person name="Denef V.J."/>
            <person name="McMahon K.D."/>
            <person name="Konstantinidis K.T."/>
            <person name="Eloe-Fadrosh E.A."/>
            <person name="Kyrpides N.C."/>
            <person name="Woyke T."/>
        </authorList>
    </citation>
    <scope>NUCLEOTIDE SEQUENCE</scope>
    <source>
        <strain evidence="2">GVMAG-M-3300009163-63</strain>
    </source>
</reference>
<evidence type="ECO:0000313" key="2">
    <source>
        <dbReference type="EMBL" id="QHT34716.1"/>
    </source>
</evidence>